<name>A0A8D2E4C9_SCIVU</name>
<keyword evidence="1" id="KW-0472">Membrane</keyword>
<evidence type="ECO:0000256" key="1">
    <source>
        <dbReference type="SAM" id="Phobius"/>
    </source>
</evidence>
<accession>A0A8D2E4C9</accession>
<keyword evidence="3" id="KW-1185">Reference proteome</keyword>
<dbReference type="Ensembl" id="ENSSVLT00005036701.1">
    <property type="protein sequence ID" value="ENSSVLP00005033111.1"/>
    <property type="gene ID" value="ENSSVLG00005025929.1"/>
</dbReference>
<keyword evidence="1" id="KW-0812">Transmembrane</keyword>
<dbReference type="GeneTree" id="ENSGT00900000143270"/>
<feature type="transmembrane region" description="Helical" evidence="1">
    <location>
        <begin position="73"/>
        <end position="100"/>
    </location>
</feature>
<reference evidence="2" key="2">
    <citation type="submission" date="2025-09" db="UniProtKB">
        <authorList>
            <consortium name="Ensembl"/>
        </authorList>
    </citation>
    <scope>IDENTIFICATION</scope>
</reference>
<organism evidence="2 3">
    <name type="scientific">Sciurus vulgaris</name>
    <name type="common">Eurasian red squirrel</name>
    <dbReference type="NCBI Taxonomy" id="55149"/>
    <lineage>
        <taxon>Eukaryota</taxon>
        <taxon>Metazoa</taxon>
        <taxon>Chordata</taxon>
        <taxon>Craniata</taxon>
        <taxon>Vertebrata</taxon>
        <taxon>Euteleostomi</taxon>
        <taxon>Mammalia</taxon>
        <taxon>Eutheria</taxon>
        <taxon>Euarchontoglires</taxon>
        <taxon>Glires</taxon>
        <taxon>Rodentia</taxon>
        <taxon>Sciuromorpha</taxon>
        <taxon>Sciuridae</taxon>
        <taxon>Sciurinae</taxon>
        <taxon>Sciurini</taxon>
        <taxon>Sciurus</taxon>
    </lineage>
</organism>
<keyword evidence="1" id="KW-1133">Transmembrane helix</keyword>
<dbReference type="Proteomes" id="UP000694564">
    <property type="component" value="Chromosome 18"/>
</dbReference>
<evidence type="ECO:0000313" key="3">
    <source>
        <dbReference type="Proteomes" id="UP000694564"/>
    </source>
</evidence>
<protein>
    <submittedName>
        <fullName evidence="2">Uncharacterized protein</fullName>
    </submittedName>
</protein>
<evidence type="ECO:0000313" key="2">
    <source>
        <dbReference type="Ensembl" id="ENSSVLP00005033111.1"/>
    </source>
</evidence>
<proteinExistence type="predicted"/>
<dbReference type="AlphaFoldDB" id="A0A8D2E4C9"/>
<sequence>MSLWHQNGLPLHYCTKKPIDQNVFAKMYVKILKFPNLCVQKEKGKKKKNRTNTERHVVWVGGWGKSSLYLYKYIYNIYILLMQYTVCIYVCVCVCVYVCVNLYMHTCKQFLEENSECFASKTLWCANLELTQ</sequence>
<reference evidence="2" key="1">
    <citation type="submission" date="2025-08" db="UniProtKB">
        <authorList>
            <consortium name="Ensembl"/>
        </authorList>
    </citation>
    <scope>IDENTIFICATION</scope>
</reference>